<dbReference type="EMBL" id="CALNXI010001076">
    <property type="protein sequence ID" value="CAH3154421.1"/>
    <property type="molecule type" value="Genomic_DNA"/>
</dbReference>
<feature type="domain" description="Helicase C-terminal" evidence="4">
    <location>
        <begin position="1"/>
        <end position="102"/>
    </location>
</feature>
<organism evidence="5 6">
    <name type="scientific">Porites evermanni</name>
    <dbReference type="NCBI Taxonomy" id="104178"/>
    <lineage>
        <taxon>Eukaryota</taxon>
        <taxon>Metazoa</taxon>
        <taxon>Cnidaria</taxon>
        <taxon>Anthozoa</taxon>
        <taxon>Hexacorallia</taxon>
        <taxon>Scleractinia</taxon>
        <taxon>Fungiina</taxon>
        <taxon>Poritidae</taxon>
        <taxon>Porites</taxon>
    </lineage>
</organism>
<dbReference type="EC" id="5.6.2.4" evidence="3"/>
<proteinExistence type="inferred from homology"/>
<dbReference type="SUPFAM" id="SSF52540">
    <property type="entry name" value="P-loop containing nucleoside triphosphate hydrolases"/>
    <property type="match status" value="1"/>
</dbReference>
<comment type="similarity">
    <text evidence="1">Belongs to the helicase family. RecQ subfamily.</text>
</comment>
<accession>A0ABN8Q3V6</accession>
<evidence type="ECO:0000313" key="6">
    <source>
        <dbReference type="Proteomes" id="UP001159427"/>
    </source>
</evidence>
<sequence>MDSFKSDRGSVRVVIATSALSMGVNFPDVKYVVHYGPARSSVDHIQEAGRAGRNGEKACDITIYHGQQLSFCEKGIKDFAKSTSCLRQAIYLSFDSNVKSVVPMHDCCSICERDCKCNGDGCSRIPQLFEHQDKEITTTCTSRFERRVSTEDREALKIALIGIKEQYDSSALSPFDPVSTHGFSSELIEAIVKDCEHCGTLDYLMSTFPLFSKEHAFTILEILHEIFDDIPGIEELMHLTECDNLNEEIPPKNLFEIENYFDEPSLGVLKTTGSMLRNWRTCKVD</sequence>
<dbReference type="SMART" id="SM00490">
    <property type="entry name" value="HELICc"/>
    <property type="match status" value="1"/>
</dbReference>
<dbReference type="InterPro" id="IPR001650">
    <property type="entry name" value="Helicase_C-like"/>
</dbReference>
<comment type="catalytic activity">
    <reaction evidence="2">
        <text>Couples ATP hydrolysis with the unwinding of duplex DNA by translocating in the 3'-5' direction.</text>
        <dbReference type="EC" id="5.6.2.4"/>
    </reaction>
</comment>
<evidence type="ECO:0000313" key="5">
    <source>
        <dbReference type="EMBL" id="CAH3154421.1"/>
    </source>
</evidence>
<dbReference type="PANTHER" id="PTHR13710:SF154">
    <property type="entry name" value="RECQ HELICASE, PUTATIVE (AFU_ORTHOLOGUE AFUA_6G14720)-RELATED"/>
    <property type="match status" value="1"/>
</dbReference>
<gene>
    <name evidence="5" type="ORF">PEVE_00001384</name>
</gene>
<protein>
    <recommendedName>
        <fullName evidence="3">DNA 3'-5' helicase</fullName>
        <ecNumber evidence="3">5.6.2.4</ecNumber>
    </recommendedName>
</protein>
<evidence type="ECO:0000256" key="2">
    <source>
        <dbReference type="ARBA" id="ARBA00034617"/>
    </source>
</evidence>
<keyword evidence="6" id="KW-1185">Reference proteome</keyword>
<evidence type="ECO:0000259" key="4">
    <source>
        <dbReference type="PROSITE" id="PS51194"/>
    </source>
</evidence>
<reference evidence="5 6" key="1">
    <citation type="submission" date="2022-05" db="EMBL/GenBank/DDBJ databases">
        <authorList>
            <consortium name="Genoscope - CEA"/>
            <person name="William W."/>
        </authorList>
    </citation>
    <scope>NUCLEOTIDE SEQUENCE [LARGE SCALE GENOMIC DNA]</scope>
</reference>
<dbReference type="Proteomes" id="UP001159427">
    <property type="component" value="Unassembled WGS sequence"/>
</dbReference>
<dbReference type="Pfam" id="PF00271">
    <property type="entry name" value="Helicase_C"/>
    <property type="match status" value="1"/>
</dbReference>
<evidence type="ECO:0000256" key="3">
    <source>
        <dbReference type="ARBA" id="ARBA00034808"/>
    </source>
</evidence>
<dbReference type="PANTHER" id="PTHR13710">
    <property type="entry name" value="DNA HELICASE RECQ FAMILY MEMBER"/>
    <property type="match status" value="1"/>
</dbReference>
<comment type="caution">
    <text evidence="5">The sequence shown here is derived from an EMBL/GenBank/DDBJ whole genome shotgun (WGS) entry which is preliminary data.</text>
</comment>
<dbReference type="Gene3D" id="3.40.50.300">
    <property type="entry name" value="P-loop containing nucleotide triphosphate hydrolases"/>
    <property type="match status" value="1"/>
</dbReference>
<dbReference type="PROSITE" id="PS51194">
    <property type="entry name" value="HELICASE_CTER"/>
    <property type="match status" value="1"/>
</dbReference>
<evidence type="ECO:0000256" key="1">
    <source>
        <dbReference type="ARBA" id="ARBA00005446"/>
    </source>
</evidence>
<name>A0ABN8Q3V6_9CNID</name>
<dbReference type="InterPro" id="IPR027417">
    <property type="entry name" value="P-loop_NTPase"/>
</dbReference>